<protein>
    <recommendedName>
        <fullName evidence="3">Glycosyltransferase family 1 protein</fullName>
    </recommendedName>
</protein>
<dbReference type="KEGG" id="jli:EXU32_10810"/>
<dbReference type="RefSeq" id="WP_130629912.1">
    <property type="nucleotide sequence ID" value="NZ_CP036164.1"/>
</dbReference>
<dbReference type="EMBL" id="CP036164">
    <property type="protein sequence ID" value="QBF46694.1"/>
    <property type="molecule type" value="Genomic_DNA"/>
</dbReference>
<evidence type="ECO:0000313" key="2">
    <source>
        <dbReference type="Proteomes" id="UP000290408"/>
    </source>
</evidence>
<dbReference type="OrthoDB" id="3171021at2"/>
<dbReference type="Proteomes" id="UP000290408">
    <property type="component" value="Chromosome"/>
</dbReference>
<name>A0A4P6MSV4_9MICO</name>
<gene>
    <name evidence="1" type="ORF">EXU32_10810</name>
</gene>
<dbReference type="SUPFAM" id="SSF53756">
    <property type="entry name" value="UDP-Glycosyltransferase/glycogen phosphorylase"/>
    <property type="match status" value="1"/>
</dbReference>
<proteinExistence type="predicted"/>
<accession>A0A4P6MSV4</accession>
<evidence type="ECO:0008006" key="3">
    <source>
        <dbReference type="Google" id="ProtNLM"/>
    </source>
</evidence>
<organism evidence="1 2">
    <name type="scientific">Janibacter limosus</name>
    <dbReference type="NCBI Taxonomy" id="53458"/>
    <lineage>
        <taxon>Bacteria</taxon>
        <taxon>Bacillati</taxon>
        <taxon>Actinomycetota</taxon>
        <taxon>Actinomycetes</taxon>
        <taxon>Micrococcales</taxon>
        <taxon>Intrasporangiaceae</taxon>
        <taxon>Janibacter</taxon>
    </lineage>
</organism>
<sequence length="410" mass="45688">MTAEPRLVITYNFPPFSDASAVTAAKRIVDAGEDVHVVMQDLSKVRPRDETLWQLVAPFVQERHILRGPVQFLTWSSLESFIDQGLARLIAKGPLSRYDRMYSRTMWPHSHLLAGAIRVRSPKTTWQAEFSDPLLWHVDGKTRHSPTLPHNKMTRSLVRALPARYQRLLGDRPETLQLVQFLPFALADEIIFTNDQQRELMLGDLPDGRMADVVFQKSVVSAHPTPPSSWANLADGPGPEDNGRVHFGYFGSLYPNRGLGALLEAIRILPPSDQDRLSVDLFTPNVTQSEGVIKRMKLGDIVHAKRALPYTRFMSVAAKYDYLLVFDTQGGDFPVANPFLPSKISDYLGTGAEVMVVVAPGSELEKRAYEYEARVGDVGSIARCLGRAIRSRSSEVPRPVTSGQAISSSR</sequence>
<keyword evidence="2" id="KW-1185">Reference proteome</keyword>
<reference evidence="1 2" key="1">
    <citation type="submission" date="2019-02" db="EMBL/GenBank/DDBJ databases">
        <title>Genomic data mining of an Antarctic deep-sea actinobacterium, Janibacterlimosus P3-3-X1.</title>
        <authorList>
            <person name="Liao L."/>
            <person name="Chen B."/>
        </authorList>
    </citation>
    <scope>NUCLEOTIDE SEQUENCE [LARGE SCALE GENOMIC DNA]</scope>
    <source>
        <strain evidence="1 2">P3-3-X1</strain>
    </source>
</reference>
<evidence type="ECO:0000313" key="1">
    <source>
        <dbReference type="EMBL" id="QBF46694.1"/>
    </source>
</evidence>
<dbReference type="AlphaFoldDB" id="A0A4P6MSV4"/>